<evidence type="ECO:0000259" key="12">
    <source>
        <dbReference type="Pfam" id="PF02782"/>
    </source>
</evidence>
<feature type="domain" description="Carbohydrate kinase FGGY C-terminal" evidence="12">
    <location>
        <begin position="257"/>
        <end position="452"/>
    </location>
</feature>
<evidence type="ECO:0000256" key="3">
    <source>
        <dbReference type="ARBA" id="ARBA00022679"/>
    </source>
</evidence>
<accession>A0A917K761</accession>
<evidence type="ECO:0000256" key="1">
    <source>
        <dbReference type="ARBA" id="ARBA00009156"/>
    </source>
</evidence>
<evidence type="ECO:0000256" key="8">
    <source>
        <dbReference type="HAMAP-Rule" id="MF_02220"/>
    </source>
</evidence>
<dbReference type="InterPro" id="IPR018483">
    <property type="entry name" value="Carb_kinase_FGGY_CS"/>
</dbReference>
<feature type="binding site" evidence="8">
    <location>
        <begin position="81"/>
        <end position="82"/>
    </location>
    <ligand>
        <name>substrate</name>
    </ligand>
</feature>
<dbReference type="GO" id="GO:0042732">
    <property type="term" value="P:D-xylose metabolic process"/>
    <property type="evidence" value="ECO:0007669"/>
    <property type="project" value="UniProtKB-KW"/>
</dbReference>
<feature type="site" description="Important for activity" evidence="8">
    <location>
        <position position="8"/>
    </location>
</feature>
<comment type="similarity">
    <text evidence="1 8 9">Belongs to the FGGY kinase family.</text>
</comment>
<evidence type="ECO:0000259" key="11">
    <source>
        <dbReference type="Pfam" id="PF00370"/>
    </source>
</evidence>
<keyword evidence="14" id="KW-1185">Reference proteome</keyword>
<evidence type="ECO:0000256" key="4">
    <source>
        <dbReference type="ARBA" id="ARBA00022741"/>
    </source>
</evidence>
<feature type="active site" description="Proton acceptor" evidence="8">
    <location>
        <position position="240"/>
    </location>
</feature>
<name>A0A917K761_9BACL</name>
<dbReference type="NCBIfam" id="TIGR01312">
    <property type="entry name" value="XylB"/>
    <property type="match status" value="1"/>
</dbReference>
<reference evidence="13" key="2">
    <citation type="submission" date="2020-09" db="EMBL/GenBank/DDBJ databases">
        <authorList>
            <person name="Sun Q."/>
            <person name="Ohkuma M."/>
        </authorList>
    </citation>
    <scope>NUCLEOTIDE SEQUENCE</scope>
    <source>
        <strain evidence="13">JCM 18487</strain>
    </source>
</reference>
<evidence type="ECO:0000313" key="14">
    <source>
        <dbReference type="Proteomes" id="UP000637695"/>
    </source>
</evidence>
<dbReference type="InterPro" id="IPR043129">
    <property type="entry name" value="ATPase_NBD"/>
</dbReference>
<feature type="domain" description="Carbohydrate kinase FGGY N-terminal" evidence="11">
    <location>
        <begin position="4"/>
        <end position="247"/>
    </location>
</feature>
<evidence type="ECO:0000256" key="2">
    <source>
        <dbReference type="ARBA" id="ARBA00022629"/>
    </source>
</evidence>
<comment type="function">
    <text evidence="8">Catalyzes the phosphorylation of D-xylulose to D-xylulose 5-phosphate.</text>
</comment>
<dbReference type="InterPro" id="IPR050406">
    <property type="entry name" value="FGGY_Carb_Kinase"/>
</dbReference>
<dbReference type="EMBL" id="BMOY01000013">
    <property type="protein sequence ID" value="GGJ03500.1"/>
    <property type="molecule type" value="Genomic_DNA"/>
</dbReference>
<keyword evidence="4 8" id="KW-0547">Nucleotide-binding</keyword>
<dbReference type="CDD" id="cd07808">
    <property type="entry name" value="ASKHA_NBD_FGGY_EcXK-like"/>
    <property type="match status" value="1"/>
</dbReference>
<keyword evidence="6 8" id="KW-0067">ATP-binding</keyword>
<sequence length="513" mass="54465">MQALLGIDVGTSGVKVVLFDEAGQPLAGALRDYPLYQPAPGFTEQQPEEWWAATVAAIRHVMAASGVRPEDVAAVGFSGQMHGLVLLDGQGQVIRPAILWNDQRTKAQADWIAAHVGVERSIAWTANPPLPNFTATKLLWVREHEPDHYQRIAHVLLPKDYIRFRLTGELACDVSDASGTLFFDVAARRWSDEMLQALGVPAAWLPPVHESHEVVGRVSPEAAAATGLATSTLVVAGAGDQAAGAVGNGIVEPGAVSATIGTSGVVFAFTDTILKDPLGRLHTFCHAVPGAWHVMGVTQAAGGSMQWLRNQLGQLETAAAGLLGIDAYELLTQEAAQAPAGSEGLLFLPYLNGERTPHLNPAAKGVFFGLTSRHQRAHLIRSVMEGVAYSLQDCLALIEGLGIPVGEIRASGGGARSPLWRSILANVFGRAVTTIHANEGPAFGAALLAGVGAGIYPSVQEACRRFVRTVGAVEPDPQAVAVYAAYGEIYRSLYQALQGEFRKVDDLVRRFHG</sequence>
<proteinExistence type="inferred from homology"/>
<dbReference type="InterPro" id="IPR018484">
    <property type="entry name" value="FGGY_N"/>
</dbReference>
<dbReference type="AlphaFoldDB" id="A0A917K761"/>
<keyword evidence="2 8" id="KW-0859">Xylose metabolism</keyword>
<dbReference type="GO" id="GO:0004856">
    <property type="term" value="F:D-xylulokinase activity"/>
    <property type="evidence" value="ECO:0007669"/>
    <property type="project" value="UniProtKB-UniRule"/>
</dbReference>
<dbReference type="InterPro" id="IPR018485">
    <property type="entry name" value="FGGY_C"/>
</dbReference>
<evidence type="ECO:0000256" key="7">
    <source>
        <dbReference type="ARBA" id="ARBA00023277"/>
    </source>
</evidence>
<evidence type="ECO:0000256" key="6">
    <source>
        <dbReference type="ARBA" id="ARBA00022840"/>
    </source>
</evidence>
<dbReference type="Pfam" id="PF00370">
    <property type="entry name" value="FGGY_N"/>
    <property type="match status" value="1"/>
</dbReference>
<dbReference type="GO" id="GO:0005998">
    <property type="term" value="P:xylulose catabolic process"/>
    <property type="evidence" value="ECO:0007669"/>
    <property type="project" value="UniProtKB-UniRule"/>
</dbReference>
<comment type="catalytic activity">
    <reaction evidence="8 10">
        <text>D-xylulose + ATP = D-xylulose 5-phosphate + ADP + H(+)</text>
        <dbReference type="Rhea" id="RHEA:10964"/>
        <dbReference type="ChEBI" id="CHEBI:15378"/>
        <dbReference type="ChEBI" id="CHEBI:17140"/>
        <dbReference type="ChEBI" id="CHEBI:30616"/>
        <dbReference type="ChEBI" id="CHEBI:57737"/>
        <dbReference type="ChEBI" id="CHEBI:456216"/>
        <dbReference type="EC" id="2.7.1.17"/>
    </reaction>
</comment>
<dbReference type="Gene3D" id="3.30.420.40">
    <property type="match status" value="2"/>
</dbReference>
<dbReference type="RefSeq" id="WP_188881648.1">
    <property type="nucleotide sequence ID" value="NZ_BMOY01000013.1"/>
</dbReference>
<dbReference type="GO" id="GO:0005524">
    <property type="term" value="F:ATP binding"/>
    <property type="evidence" value="ECO:0007669"/>
    <property type="project" value="UniProtKB-UniRule"/>
</dbReference>
<keyword evidence="3 8" id="KW-0808">Transferase</keyword>
<dbReference type="PIRSF" id="PIRSF000538">
    <property type="entry name" value="GlpK"/>
    <property type="match status" value="1"/>
</dbReference>
<dbReference type="PANTHER" id="PTHR43095:SF5">
    <property type="entry name" value="XYLULOSE KINASE"/>
    <property type="match status" value="1"/>
</dbReference>
<dbReference type="EC" id="2.7.1.17" evidence="8 10"/>
<evidence type="ECO:0000313" key="13">
    <source>
        <dbReference type="EMBL" id="GGJ03500.1"/>
    </source>
</evidence>
<evidence type="ECO:0000256" key="9">
    <source>
        <dbReference type="RuleBase" id="RU003733"/>
    </source>
</evidence>
<evidence type="ECO:0000256" key="5">
    <source>
        <dbReference type="ARBA" id="ARBA00022777"/>
    </source>
</evidence>
<dbReference type="Proteomes" id="UP000637695">
    <property type="component" value="Unassembled WGS sequence"/>
</dbReference>
<dbReference type="PANTHER" id="PTHR43095">
    <property type="entry name" value="SUGAR KINASE"/>
    <property type="match status" value="1"/>
</dbReference>
<evidence type="ECO:0000256" key="10">
    <source>
        <dbReference type="RuleBase" id="RU364073"/>
    </source>
</evidence>
<dbReference type="InterPro" id="IPR006000">
    <property type="entry name" value="Xylulokinase"/>
</dbReference>
<keyword evidence="5 8" id="KW-0418">Kinase</keyword>
<keyword evidence="7 8" id="KW-0119">Carbohydrate metabolism</keyword>
<organism evidence="13 14">
    <name type="scientific">Alicyclobacillus cellulosilyticus</name>
    <dbReference type="NCBI Taxonomy" id="1003997"/>
    <lineage>
        <taxon>Bacteria</taxon>
        <taxon>Bacillati</taxon>
        <taxon>Bacillota</taxon>
        <taxon>Bacilli</taxon>
        <taxon>Bacillales</taxon>
        <taxon>Alicyclobacillaceae</taxon>
        <taxon>Alicyclobacillus</taxon>
    </lineage>
</organism>
<dbReference type="Pfam" id="PF02782">
    <property type="entry name" value="FGGY_C"/>
    <property type="match status" value="1"/>
</dbReference>
<protein>
    <recommendedName>
        <fullName evidence="8 10">Xylulose kinase</fullName>
        <shortName evidence="8 10">Xylulokinase</shortName>
        <ecNumber evidence="8 10">2.7.1.17</ecNumber>
    </recommendedName>
</protein>
<dbReference type="SUPFAM" id="SSF53067">
    <property type="entry name" value="Actin-like ATPase domain"/>
    <property type="match status" value="2"/>
</dbReference>
<dbReference type="HAMAP" id="MF_02220">
    <property type="entry name" value="XylB"/>
    <property type="match status" value="1"/>
</dbReference>
<reference evidence="13" key="1">
    <citation type="journal article" date="2014" name="Int. J. Syst. Evol. Microbiol.">
        <title>Complete genome sequence of Corynebacterium casei LMG S-19264T (=DSM 44701T), isolated from a smear-ripened cheese.</title>
        <authorList>
            <consortium name="US DOE Joint Genome Institute (JGI-PGF)"/>
            <person name="Walter F."/>
            <person name="Albersmeier A."/>
            <person name="Kalinowski J."/>
            <person name="Ruckert C."/>
        </authorList>
    </citation>
    <scope>NUCLEOTIDE SEQUENCE</scope>
    <source>
        <strain evidence="13">JCM 18487</strain>
    </source>
</reference>
<comment type="caution">
    <text evidence="13">The sequence shown here is derived from an EMBL/GenBank/DDBJ whole genome shotgun (WGS) entry which is preliminary data.</text>
</comment>
<gene>
    <name evidence="8 10" type="primary">xylB</name>
    <name evidence="13" type="ORF">GCM10010885_10970</name>
</gene>
<dbReference type="PROSITE" id="PS00445">
    <property type="entry name" value="FGGY_KINASES_2"/>
    <property type="match status" value="1"/>
</dbReference>
<dbReference type="InterPro" id="IPR000577">
    <property type="entry name" value="Carb_kinase_FGGY"/>
</dbReference>